<reference evidence="2 3" key="1">
    <citation type="submission" date="2019-03" db="EMBL/GenBank/DDBJ databases">
        <title>Single cell metagenomics reveals metabolic interactions within the superorganism composed of flagellate Streblomastix strix and complex community of Bacteroidetes bacteria on its surface.</title>
        <authorList>
            <person name="Treitli S.C."/>
            <person name="Kolisko M."/>
            <person name="Husnik F."/>
            <person name="Keeling P."/>
            <person name="Hampl V."/>
        </authorList>
    </citation>
    <scope>NUCLEOTIDE SEQUENCE [LARGE SCALE GENOMIC DNA]</scope>
    <source>
        <strain evidence="2">ST1C</strain>
    </source>
</reference>
<comment type="caution">
    <text evidence="2">The sequence shown here is derived from an EMBL/GenBank/DDBJ whole genome shotgun (WGS) entry which is preliminary data.</text>
</comment>
<dbReference type="AlphaFoldDB" id="A0A5J4U2P2"/>
<feature type="chain" id="PRO_5023898859" description="Organic solvent tolerance-like N-terminal domain-containing protein" evidence="1">
    <location>
        <begin position="20"/>
        <end position="196"/>
    </location>
</feature>
<keyword evidence="1" id="KW-0732">Signal</keyword>
<evidence type="ECO:0000313" key="3">
    <source>
        <dbReference type="Proteomes" id="UP000324800"/>
    </source>
</evidence>
<sequence>MHKIFFVTVLILLCSDLQCVETHAKTLESALELSNDRTNDKTSQHVLLDDGVYTTYGIDATFKQFSLQGSAHTEIVMQEIEQTKQTIFSGKAARISLQKLIFAVSDMYFVSVVESESIVLFQDSTLIGTTMIRNCFEVNGGELVLANLNFEFQETNNRIASKIVQFGQFGGYLHVIDTSIERIAISGGTSLFGDKD</sequence>
<feature type="signal peptide" evidence="1">
    <location>
        <begin position="1"/>
        <end position="19"/>
    </location>
</feature>
<evidence type="ECO:0000256" key="1">
    <source>
        <dbReference type="SAM" id="SignalP"/>
    </source>
</evidence>
<accession>A0A5J4U2P2</accession>
<protein>
    <recommendedName>
        <fullName evidence="4">Organic solvent tolerance-like N-terminal domain-containing protein</fullName>
    </recommendedName>
</protein>
<name>A0A5J4U2P2_9EUKA</name>
<dbReference type="EMBL" id="SNRW01020927">
    <property type="protein sequence ID" value="KAA6365036.1"/>
    <property type="molecule type" value="Genomic_DNA"/>
</dbReference>
<evidence type="ECO:0008006" key="4">
    <source>
        <dbReference type="Google" id="ProtNLM"/>
    </source>
</evidence>
<evidence type="ECO:0000313" key="2">
    <source>
        <dbReference type="EMBL" id="KAA6365036.1"/>
    </source>
</evidence>
<dbReference type="Proteomes" id="UP000324800">
    <property type="component" value="Unassembled WGS sequence"/>
</dbReference>
<gene>
    <name evidence="2" type="ORF">EZS28_039437</name>
</gene>
<proteinExistence type="predicted"/>
<feature type="non-terminal residue" evidence="2">
    <location>
        <position position="196"/>
    </location>
</feature>
<organism evidence="2 3">
    <name type="scientific">Streblomastix strix</name>
    <dbReference type="NCBI Taxonomy" id="222440"/>
    <lineage>
        <taxon>Eukaryota</taxon>
        <taxon>Metamonada</taxon>
        <taxon>Preaxostyla</taxon>
        <taxon>Oxymonadida</taxon>
        <taxon>Streblomastigidae</taxon>
        <taxon>Streblomastix</taxon>
    </lineage>
</organism>